<name>A0ABN1ZYL1_9ACTN</name>
<keyword evidence="3" id="KW-1185">Reference proteome</keyword>
<dbReference type="Proteomes" id="UP001500842">
    <property type="component" value="Unassembled WGS sequence"/>
</dbReference>
<dbReference type="Gene3D" id="1.10.10.10">
    <property type="entry name" value="Winged helix-like DNA-binding domain superfamily/Winged helix DNA-binding domain"/>
    <property type="match status" value="1"/>
</dbReference>
<dbReference type="RefSeq" id="WP_141004983.1">
    <property type="nucleotide sequence ID" value="NZ_BAAAOR010000007.1"/>
</dbReference>
<dbReference type="PANTHER" id="PTHR33164">
    <property type="entry name" value="TRANSCRIPTIONAL REGULATOR, MARR FAMILY"/>
    <property type="match status" value="1"/>
</dbReference>
<protein>
    <recommendedName>
        <fullName evidence="1">HTH marR-type domain-containing protein</fullName>
    </recommendedName>
</protein>
<dbReference type="PANTHER" id="PTHR33164:SF43">
    <property type="entry name" value="HTH-TYPE TRANSCRIPTIONAL REPRESSOR YETL"/>
    <property type="match status" value="1"/>
</dbReference>
<dbReference type="Pfam" id="PF12802">
    <property type="entry name" value="MarR_2"/>
    <property type="match status" value="1"/>
</dbReference>
<dbReference type="SMART" id="SM00347">
    <property type="entry name" value="HTH_MARR"/>
    <property type="match status" value="1"/>
</dbReference>
<dbReference type="InterPro" id="IPR039422">
    <property type="entry name" value="MarR/SlyA-like"/>
</dbReference>
<gene>
    <name evidence="2" type="ORF">GCM10009788_09500</name>
</gene>
<dbReference type="PRINTS" id="PR00598">
    <property type="entry name" value="HTHMARR"/>
</dbReference>
<feature type="domain" description="HTH marR-type" evidence="1">
    <location>
        <begin position="1"/>
        <end position="139"/>
    </location>
</feature>
<comment type="caution">
    <text evidence="2">The sequence shown here is derived from an EMBL/GenBank/DDBJ whole genome shotgun (WGS) entry which is preliminary data.</text>
</comment>
<proteinExistence type="predicted"/>
<reference evidence="2 3" key="1">
    <citation type="journal article" date="2019" name="Int. J. Syst. Evol. Microbiol.">
        <title>The Global Catalogue of Microorganisms (GCM) 10K type strain sequencing project: providing services to taxonomists for standard genome sequencing and annotation.</title>
        <authorList>
            <consortium name="The Broad Institute Genomics Platform"/>
            <consortium name="The Broad Institute Genome Sequencing Center for Infectious Disease"/>
            <person name="Wu L."/>
            <person name="Ma J."/>
        </authorList>
    </citation>
    <scope>NUCLEOTIDE SEQUENCE [LARGE SCALE GENOMIC DNA]</scope>
    <source>
        <strain evidence="2 3">JCM 14942</strain>
    </source>
</reference>
<evidence type="ECO:0000313" key="2">
    <source>
        <dbReference type="EMBL" id="GAA1507586.1"/>
    </source>
</evidence>
<dbReference type="SUPFAM" id="SSF46785">
    <property type="entry name" value="Winged helix' DNA-binding domain"/>
    <property type="match status" value="1"/>
</dbReference>
<dbReference type="PROSITE" id="PS50995">
    <property type="entry name" value="HTH_MARR_2"/>
    <property type="match status" value="1"/>
</dbReference>
<dbReference type="InterPro" id="IPR036390">
    <property type="entry name" value="WH_DNA-bd_sf"/>
</dbReference>
<evidence type="ECO:0000259" key="1">
    <source>
        <dbReference type="PROSITE" id="PS50995"/>
    </source>
</evidence>
<dbReference type="EMBL" id="BAAAOR010000007">
    <property type="protein sequence ID" value="GAA1507586.1"/>
    <property type="molecule type" value="Genomic_DNA"/>
</dbReference>
<organism evidence="2 3">
    <name type="scientific">Nocardioides humi</name>
    <dbReference type="NCBI Taxonomy" id="449461"/>
    <lineage>
        <taxon>Bacteria</taxon>
        <taxon>Bacillati</taxon>
        <taxon>Actinomycetota</taxon>
        <taxon>Actinomycetes</taxon>
        <taxon>Propionibacteriales</taxon>
        <taxon>Nocardioidaceae</taxon>
        <taxon>Nocardioides</taxon>
    </lineage>
</organism>
<accession>A0ABN1ZYL1</accession>
<dbReference type="InterPro" id="IPR036388">
    <property type="entry name" value="WH-like_DNA-bd_sf"/>
</dbReference>
<evidence type="ECO:0000313" key="3">
    <source>
        <dbReference type="Proteomes" id="UP001500842"/>
    </source>
</evidence>
<dbReference type="InterPro" id="IPR000835">
    <property type="entry name" value="HTH_MarR-typ"/>
</dbReference>
<sequence length="139" mass="15214">MTSLHRVADRPTWLLSRANARAQGLLGEAFAAAGVRGYHYRLLAALEEHGPSSQADLGRATGIDRSDVVATLDDLVGWRLARRDPDPADRRRNVVTLTRAGGRRLVELDGVLDGVQEAVLEPLTRSERRTLLALLARLS</sequence>